<dbReference type="InParanoid" id="E3MHR0"/>
<evidence type="ECO:0000256" key="1">
    <source>
        <dbReference type="SAM" id="MobiDB-lite"/>
    </source>
</evidence>
<evidence type="ECO:0000313" key="3">
    <source>
        <dbReference type="Proteomes" id="UP000008281"/>
    </source>
</evidence>
<dbReference type="AlphaFoldDB" id="E3MHR0"/>
<feature type="region of interest" description="Disordered" evidence="1">
    <location>
        <begin position="118"/>
        <end position="168"/>
    </location>
</feature>
<keyword evidence="3" id="KW-1185">Reference proteome</keyword>
<sequence>MAFSKNGRSLSTQENAKNASPTWESARERRKRRRPANSTRLSRQLQSARDRLLLLNTLASIEHVLKEESIVIEREDDLNKQIDLQSQLKEAKHEEKKAQRKNTAAAFAVLATKYHPAKPSYDHLKPENVVKGPSTTSGPISTTSEDAPIAPASKTEEADPKVSVRMTN</sequence>
<organism evidence="3">
    <name type="scientific">Caenorhabditis remanei</name>
    <name type="common">Caenorhabditis vulgaris</name>
    <dbReference type="NCBI Taxonomy" id="31234"/>
    <lineage>
        <taxon>Eukaryota</taxon>
        <taxon>Metazoa</taxon>
        <taxon>Ecdysozoa</taxon>
        <taxon>Nematoda</taxon>
        <taxon>Chromadorea</taxon>
        <taxon>Rhabditida</taxon>
        <taxon>Rhabditina</taxon>
        <taxon>Rhabditomorpha</taxon>
        <taxon>Rhabditoidea</taxon>
        <taxon>Rhabditidae</taxon>
        <taxon>Peloderinae</taxon>
        <taxon>Caenorhabditis</taxon>
    </lineage>
</organism>
<feature type="compositionally biased region" description="Low complexity" evidence="1">
    <location>
        <begin position="132"/>
        <end position="144"/>
    </location>
</feature>
<evidence type="ECO:0000313" key="2">
    <source>
        <dbReference type="EMBL" id="EFP02160.1"/>
    </source>
</evidence>
<protein>
    <submittedName>
        <fullName evidence="2">Uncharacterized protein</fullName>
    </submittedName>
</protein>
<name>E3MHR0_CAERE</name>
<dbReference type="HOGENOM" id="CLU_1588049_0_0_1"/>
<dbReference type="Proteomes" id="UP000008281">
    <property type="component" value="Unassembled WGS sequence"/>
</dbReference>
<feature type="region of interest" description="Disordered" evidence="1">
    <location>
        <begin position="1"/>
        <end position="44"/>
    </location>
</feature>
<feature type="compositionally biased region" description="Polar residues" evidence="1">
    <location>
        <begin position="1"/>
        <end position="23"/>
    </location>
</feature>
<gene>
    <name evidence="2" type="ORF">CRE_24979</name>
</gene>
<proteinExistence type="predicted"/>
<reference evidence="2" key="1">
    <citation type="submission" date="2007-07" db="EMBL/GenBank/DDBJ databases">
        <title>PCAP assembly of the Caenorhabditis remanei genome.</title>
        <authorList>
            <consortium name="The Caenorhabditis remanei Sequencing Consortium"/>
            <person name="Wilson R.K."/>
        </authorList>
    </citation>
    <scope>NUCLEOTIDE SEQUENCE [LARGE SCALE GENOMIC DNA]</scope>
    <source>
        <strain evidence="2">PB4641</strain>
    </source>
</reference>
<dbReference type="EMBL" id="DS268446">
    <property type="protein sequence ID" value="EFP02160.1"/>
    <property type="molecule type" value="Genomic_DNA"/>
</dbReference>
<accession>E3MHR0</accession>